<reference evidence="3 4" key="1">
    <citation type="submission" date="2017-11" db="EMBL/GenBank/DDBJ databases">
        <title>De novo assembly and phasing of dikaryotic genomes from two isolates of Puccinia coronata f. sp. avenae, the causal agent of oat crown rust.</title>
        <authorList>
            <person name="Miller M.E."/>
            <person name="Zhang Y."/>
            <person name="Omidvar V."/>
            <person name="Sperschneider J."/>
            <person name="Schwessinger B."/>
            <person name="Raley C."/>
            <person name="Palmer J.M."/>
            <person name="Garnica D."/>
            <person name="Upadhyaya N."/>
            <person name="Rathjen J."/>
            <person name="Taylor J.M."/>
            <person name="Park R.F."/>
            <person name="Dodds P.N."/>
            <person name="Hirsch C.D."/>
            <person name="Kianian S.F."/>
            <person name="Figueroa M."/>
        </authorList>
    </citation>
    <scope>NUCLEOTIDE SEQUENCE [LARGE SCALE GENOMIC DNA]</scope>
    <source>
        <strain evidence="3">12NC29</strain>
    </source>
</reference>
<proteinExistence type="predicted"/>
<feature type="region of interest" description="Disordered" evidence="1">
    <location>
        <begin position="94"/>
        <end position="113"/>
    </location>
</feature>
<dbReference type="EMBL" id="PGCJ01001379">
    <property type="protein sequence ID" value="PLW05877.1"/>
    <property type="molecule type" value="Genomic_DNA"/>
</dbReference>
<evidence type="ECO:0000313" key="4">
    <source>
        <dbReference type="Proteomes" id="UP000235388"/>
    </source>
</evidence>
<dbReference type="EMBL" id="PGCJ01000402">
    <property type="protein sequence ID" value="PLW29685.1"/>
    <property type="molecule type" value="Genomic_DNA"/>
</dbReference>
<sequence>MAATLCKSDFSLCFVQLGRRKPCAIERLWASAASATQGAEGAGASAANLSGTDHCTRVIWHEESRLVSVSTPVKTKNDPLTAFPTRLYFGPGMKGDQEIQSRAKPGIASRGFM</sequence>
<protein>
    <submittedName>
        <fullName evidence="3">Uncharacterized protein</fullName>
    </submittedName>
</protein>
<comment type="caution">
    <text evidence="3">The sequence shown here is derived from an EMBL/GenBank/DDBJ whole genome shotgun (WGS) entry which is preliminary data.</text>
</comment>
<gene>
    <name evidence="3" type="ORF">PCANC_21116</name>
    <name evidence="2" type="ORF">PCANC_27128</name>
</gene>
<evidence type="ECO:0000313" key="2">
    <source>
        <dbReference type="EMBL" id="PLW05877.1"/>
    </source>
</evidence>
<name>A0A2N5TW09_9BASI</name>
<keyword evidence="4" id="KW-1185">Reference proteome</keyword>
<dbReference type="AlphaFoldDB" id="A0A2N5TW09"/>
<evidence type="ECO:0000313" key="3">
    <source>
        <dbReference type="EMBL" id="PLW29685.1"/>
    </source>
</evidence>
<evidence type="ECO:0000256" key="1">
    <source>
        <dbReference type="SAM" id="MobiDB-lite"/>
    </source>
</evidence>
<organism evidence="3 4">
    <name type="scientific">Puccinia coronata f. sp. avenae</name>
    <dbReference type="NCBI Taxonomy" id="200324"/>
    <lineage>
        <taxon>Eukaryota</taxon>
        <taxon>Fungi</taxon>
        <taxon>Dikarya</taxon>
        <taxon>Basidiomycota</taxon>
        <taxon>Pucciniomycotina</taxon>
        <taxon>Pucciniomycetes</taxon>
        <taxon>Pucciniales</taxon>
        <taxon>Pucciniaceae</taxon>
        <taxon>Puccinia</taxon>
    </lineage>
</organism>
<dbReference type="Proteomes" id="UP000235388">
    <property type="component" value="Unassembled WGS sequence"/>
</dbReference>
<accession>A0A2N5TW09</accession>